<evidence type="ECO:0000256" key="2">
    <source>
        <dbReference type="ARBA" id="ARBA00006582"/>
    </source>
</evidence>
<dbReference type="GO" id="GO:0032366">
    <property type="term" value="P:intracellular sterol transport"/>
    <property type="evidence" value="ECO:0007669"/>
    <property type="project" value="TreeGrafter"/>
</dbReference>
<feature type="domain" description="VASt" evidence="8">
    <location>
        <begin position="496"/>
        <end position="669"/>
    </location>
</feature>
<keyword evidence="10" id="KW-1185">Reference proteome</keyword>
<dbReference type="Gene3D" id="2.30.29.30">
    <property type="entry name" value="Pleckstrin-homology domain (PH domain)/Phosphotyrosine-binding domain (PTB)"/>
    <property type="match status" value="1"/>
</dbReference>
<organism evidence="9 10">
    <name type="scientific">Metschnikowia aff. pulcherrima</name>
    <dbReference type="NCBI Taxonomy" id="2163413"/>
    <lineage>
        <taxon>Eukaryota</taxon>
        <taxon>Fungi</taxon>
        <taxon>Dikarya</taxon>
        <taxon>Ascomycota</taxon>
        <taxon>Saccharomycotina</taxon>
        <taxon>Pichiomycetes</taxon>
        <taxon>Metschnikowiaceae</taxon>
        <taxon>Metschnikowia</taxon>
    </lineage>
</organism>
<dbReference type="GO" id="GO:0005886">
    <property type="term" value="C:plasma membrane"/>
    <property type="evidence" value="ECO:0007669"/>
    <property type="project" value="TreeGrafter"/>
</dbReference>
<evidence type="ECO:0000256" key="7">
    <source>
        <dbReference type="SAM" id="Phobius"/>
    </source>
</evidence>
<dbReference type="GO" id="GO:0005789">
    <property type="term" value="C:endoplasmic reticulum membrane"/>
    <property type="evidence" value="ECO:0007669"/>
    <property type="project" value="TreeGrafter"/>
</dbReference>
<keyword evidence="3 7" id="KW-0812">Transmembrane</keyword>
<evidence type="ECO:0000259" key="8">
    <source>
        <dbReference type="PROSITE" id="PS51778"/>
    </source>
</evidence>
<reference evidence="10" key="1">
    <citation type="submission" date="2019-03" db="EMBL/GenBank/DDBJ databases">
        <title>Snf2 controls pulcherriminic acid biosynthesis and connects pigmentation and antifungal activity of the yeast Metschnikowia pulcherrima.</title>
        <authorList>
            <person name="Gore-Lloyd D."/>
            <person name="Sumann I."/>
            <person name="Brachmann A.O."/>
            <person name="Schneeberger K."/>
            <person name="Ortiz-Merino R.A."/>
            <person name="Moreno-Beltran M."/>
            <person name="Schlaefli M."/>
            <person name="Kirner P."/>
            <person name="Santos Kron A."/>
            <person name="Wolfe K.H."/>
            <person name="Piel J."/>
            <person name="Ahrens C.H."/>
            <person name="Henk D."/>
            <person name="Freimoser F.M."/>
        </authorList>
    </citation>
    <scope>NUCLEOTIDE SEQUENCE [LARGE SCALE GENOMIC DNA]</scope>
    <source>
        <strain evidence="10">APC 1.2</strain>
    </source>
</reference>
<dbReference type="InterPro" id="IPR004182">
    <property type="entry name" value="GRAM"/>
</dbReference>
<dbReference type="SMART" id="SM00568">
    <property type="entry name" value="GRAM"/>
    <property type="match status" value="1"/>
</dbReference>
<dbReference type="PROSITE" id="PS51778">
    <property type="entry name" value="VAST"/>
    <property type="match status" value="1"/>
</dbReference>
<dbReference type="InterPro" id="IPR011993">
    <property type="entry name" value="PH-like_dom_sf"/>
</dbReference>
<dbReference type="InterPro" id="IPR031968">
    <property type="entry name" value="VASt"/>
</dbReference>
<keyword evidence="5 7" id="KW-0472">Membrane</keyword>
<gene>
    <name evidence="9" type="primary">MPUL0B08670</name>
    <name evidence="9" type="ORF">METSCH_B08670</name>
</gene>
<evidence type="ECO:0000256" key="4">
    <source>
        <dbReference type="ARBA" id="ARBA00022989"/>
    </source>
</evidence>
<dbReference type="CDD" id="cd13220">
    <property type="entry name" value="PH-GRAM_GRAMDC"/>
    <property type="match status" value="1"/>
</dbReference>
<feature type="region of interest" description="Disordered" evidence="6">
    <location>
        <begin position="451"/>
        <end position="485"/>
    </location>
</feature>
<evidence type="ECO:0000313" key="10">
    <source>
        <dbReference type="Proteomes" id="UP000292447"/>
    </source>
</evidence>
<feature type="transmembrane region" description="Helical" evidence="7">
    <location>
        <begin position="716"/>
        <end position="736"/>
    </location>
</feature>
<dbReference type="Pfam" id="PF02893">
    <property type="entry name" value="GRAM"/>
    <property type="match status" value="1"/>
</dbReference>
<evidence type="ECO:0000313" key="9">
    <source>
        <dbReference type="EMBL" id="QBM87660.1"/>
    </source>
</evidence>
<proteinExistence type="inferred from homology"/>
<protein>
    <submittedName>
        <fullName evidence="9">GRAM domain-containing protein</fullName>
    </submittedName>
</protein>
<dbReference type="EMBL" id="CP034457">
    <property type="protein sequence ID" value="QBM87660.1"/>
    <property type="molecule type" value="Genomic_DNA"/>
</dbReference>
<feature type="region of interest" description="Disordered" evidence="6">
    <location>
        <begin position="1"/>
        <end position="40"/>
    </location>
</feature>
<dbReference type="STRING" id="2163413.A0A4P6XKC1"/>
<name>A0A4P6XKC1_9ASCO</name>
<dbReference type="GO" id="GO:0005739">
    <property type="term" value="C:mitochondrion"/>
    <property type="evidence" value="ECO:0007669"/>
    <property type="project" value="TreeGrafter"/>
</dbReference>
<dbReference type="PANTHER" id="PTHR23319:SF4">
    <property type="entry name" value="GRAM DOMAIN CONTAINING 1B, ISOFORM E"/>
    <property type="match status" value="1"/>
</dbReference>
<dbReference type="Pfam" id="PF16016">
    <property type="entry name" value="VASt"/>
    <property type="match status" value="1"/>
</dbReference>
<evidence type="ECO:0000256" key="5">
    <source>
        <dbReference type="ARBA" id="ARBA00023136"/>
    </source>
</evidence>
<dbReference type="AlphaFoldDB" id="A0A4P6XKC1"/>
<evidence type="ECO:0000256" key="3">
    <source>
        <dbReference type="ARBA" id="ARBA00022692"/>
    </source>
</evidence>
<sequence>MDEEDDGWSYSFPPSTEDITSVTVEAATGAPHHSCSPVEEARPHPLIATAREDEAEATRSTNSGVSSSRIVPDVFFSALAKETVPGKPNLLNGTRAGGEVPFDIFNGEPLAFSAHIPATDNQNSTRRAKQLSLVIQPAFMLKLAPADPQTTRKDANLIISRENASNALASTGDHTGSPSSSPALRSDFKNSMKMWHQKTNEDDFLVHSSDQASENEMIESASPKIITYRKTTHVRKVSNSLKPEGYEEKFDPKLYVSEKYKNTGYRYATMKRNIDFHQLFKSIDLTDRLLDDFACAISREILLQGRVYITEQFLCFNSNLLGWVTSLTIPYSEITRIDKKSTAGLFPNGITVETRTAKHTFASFLSRDATFDFMRAIWLGCTGRDVSELDTHPAESFDAEIIKSSERRISNYIMSIDEGDNVDVKWNDEHFDNLEEEEPSGRITAYDNIESGKLGEDPGFSQPQIKTMRPGSTYKNRGPDTHAPTKIPKAFEGSEEEIEVVSDIIEAPLGAVFEILFGRENQTFHIKTLKDQGATEITKFGDFQNIDTETTQAERSYTYQRPLGYSIGPKSTKCCVRELVEHLDFNDYVVILSITDTPDVPSGGSFSVLTRYYLTWADENFTSIKISYHIKWIGRSWIKSMVEKLTQSAQSSVSAKLVVDLKKEVESQTQYTNSHSPQNTVQAGHYLVRVPSETRTSALETITSSKITSSSFRAHVVFFLIVLVIVSVTFMLFLNIRTAKAISDFKLLLVEQQRVLSMFVKLATENNICFHSNISPDEIDQMMKFIEQVI</sequence>
<feature type="compositionally biased region" description="Polar residues" evidence="6">
    <location>
        <begin position="12"/>
        <end position="23"/>
    </location>
</feature>
<dbReference type="InterPro" id="IPR051482">
    <property type="entry name" value="Cholesterol_transport"/>
</dbReference>
<dbReference type="GO" id="GO:0032541">
    <property type="term" value="C:cortical endoplasmic reticulum"/>
    <property type="evidence" value="ECO:0007669"/>
    <property type="project" value="TreeGrafter"/>
</dbReference>
<accession>A0A4P6XKC1</accession>
<dbReference type="GO" id="GO:0120015">
    <property type="term" value="F:sterol transfer activity"/>
    <property type="evidence" value="ECO:0007669"/>
    <property type="project" value="TreeGrafter"/>
</dbReference>
<evidence type="ECO:0000256" key="6">
    <source>
        <dbReference type="SAM" id="MobiDB-lite"/>
    </source>
</evidence>
<dbReference type="GO" id="GO:0032934">
    <property type="term" value="F:sterol binding"/>
    <property type="evidence" value="ECO:0007669"/>
    <property type="project" value="TreeGrafter"/>
</dbReference>
<dbReference type="Proteomes" id="UP000292447">
    <property type="component" value="Chromosome II"/>
</dbReference>
<comment type="similarity">
    <text evidence="2">Belongs to the YSP2 family.</text>
</comment>
<dbReference type="PANTHER" id="PTHR23319">
    <property type="entry name" value="GRAM DOMAIN CONTAINING 1B, ISOFORM E"/>
    <property type="match status" value="1"/>
</dbReference>
<evidence type="ECO:0000256" key="1">
    <source>
        <dbReference type="ARBA" id="ARBA00004167"/>
    </source>
</evidence>
<dbReference type="GO" id="GO:0140268">
    <property type="term" value="C:endoplasmic reticulum-plasma membrane contact site"/>
    <property type="evidence" value="ECO:0007669"/>
    <property type="project" value="TreeGrafter"/>
</dbReference>
<keyword evidence="4 7" id="KW-1133">Transmembrane helix</keyword>
<comment type="subcellular location">
    <subcellularLocation>
        <location evidence="1">Membrane</location>
        <topology evidence="1">Single-pass membrane protein</topology>
    </subcellularLocation>
</comment>